<dbReference type="Proteomes" id="UP000253303">
    <property type="component" value="Unassembled WGS sequence"/>
</dbReference>
<dbReference type="Pfam" id="PF13622">
    <property type="entry name" value="4HBT_3"/>
    <property type="match status" value="1"/>
</dbReference>
<dbReference type="Pfam" id="PF20789">
    <property type="entry name" value="4HBT_3C"/>
    <property type="match status" value="1"/>
</dbReference>
<proteinExistence type="predicted"/>
<feature type="domain" description="Acyl-CoA thioesterase-like C-terminal" evidence="2">
    <location>
        <begin position="137"/>
        <end position="253"/>
    </location>
</feature>
<accession>A0A366LRP6</accession>
<reference evidence="3 4" key="1">
    <citation type="submission" date="2018-06" db="EMBL/GenBank/DDBJ databases">
        <title>Sphaerisporangium craniellae sp. nov., isolated from a marine sponge in the South China Sea.</title>
        <authorList>
            <person name="Li L."/>
        </authorList>
    </citation>
    <scope>NUCLEOTIDE SEQUENCE [LARGE SCALE GENOMIC DNA]</scope>
    <source>
        <strain evidence="3 4">LHW63015</strain>
    </source>
</reference>
<dbReference type="InterPro" id="IPR049449">
    <property type="entry name" value="TesB_ACOT8-like_N"/>
</dbReference>
<comment type="caution">
    <text evidence="3">The sequence shown here is derived from an EMBL/GenBank/DDBJ whole genome shotgun (WGS) entry which is preliminary data.</text>
</comment>
<evidence type="ECO:0000313" key="4">
    <source>
        <dbReference type="Proteomes" id="UP000253303"/>
    </source>
</evidence>
<name>A0A366LRP6_9ACTN</name>
<protein>
    <submittedName>
        <fullName evidence="3">Thioesterase family protein</fullName>
    </submittedName>
</protein>
<dbReference type="InterPro" id="IPR049450">
    <property type="entry name" value="ACOT8-like_C"/>
</dbReference>
<dbReference type="RefSeq" id="WP_113984681.1">
    <property type="nucleotide sequence ID" value="NZ_QMEY01000019.1"/>
</dbReference>
<evidence type="ECO:0000259" key="2">
    <source>
        <dbReference type="Pfam" id="PF20789"/>
    </source>
</evidence>
<dbReference type="OrthoDB" id="1413770at2"/>
<evidence type="ECO:0000259" key="1">
    <source>
        <dbReference type="Pfam" id="PF13622"/>
    </source>
</evidence>
<gene>
    <name evidence="3" type="ORF">DP939_32660</name>
</gene>
<sequence>MTQTEQPPAFFTERDGELIPSPAAQSPWSADMLHGRLIGGLAARGVERGHVTEGLRVARVTVDLFRGSPLVPLRVESRTVRDGRRIRVVDVEIASAQGAIGRASVVLLRGGGTMPGEVAVVPPLEMPPPAAMNAGPGRLIGWRPPFDLHWRLGTDGDGDARRVAWTREIHPLVAGEPVTPLIRAALAADFASPLSNFGPEGLYYINADYTLTLSRPPLGELVGLEVTGRLSEEGVSTGVCVVHDESGPIGHCVVTALANPRMGD</sequence>
<feature type="domain" description="Acyl-CoA thioesterase-like N-terminal HotDog" evidence="1">
    <location>
        <begin position="26"/>
        <end position="106"/>
    </location>
</feature>
<dbReference type="AlphaFoldDB" id="A0A366LRP6"/>
<dbReference type="InterPro" id="IPR042171">
    <property type="entry name" value="Acyl-CoA_hotdog"/>
</dbReference>
<organism evidence="3 4">
    <name type="scientific">Spongiactinospora rosea</name>
    <dbReference type="NCBI Taxonomy" id="2248750"/>
    <lineage>
        <taxon>Bacteria</taxon>
        <taxon>Bacillati</taxon>
        <taxon>Actinomycetota</taxon>
        <taxon>Actinomycetes</taxon>
        <taxon>Streptosporangiales</taxon>
        <taxon>Streptosporangiaceae</taxon>
        <taxon>Spongiactinospora</taxon>
    </lineage>
</organism>
<keyword evidence="4" id="KW-1185">Reference proteome</keyword>
<dbReference type="Gene3D" id="2.40.160.210">
    <property type="entry name" value="Acyl-CoA thioesterase, double hotdog domain"/>
    <property type="match status" value="1"/>
</dbReference>
<evidence type="ECO:0000313" key="3">
    <source>
        <dbReference type="EMBL" id="RBQ16059.1"/>
    </source>
</evidence>
<dbReference type="EMBL" id="QMEY01000019">
    <property type="protein sequence ID" value="RBQ16059.1"/>
    <property type="molecule type" value="Genomic_DNA"/>
</dbReference>